<evidence type="ECO:0000313" key="8">
    <source>
        <dbReference type="Proteomes" id="UP001597063"/>
    </source>
</evidence>
<evidence type="ECO:0000256" key="3">
    <source>
        <dbReference type="ARBA" id="ARBA00022801"/>
    </source>
</evidence>
<evidence type="ECO:0000259" key="6">
    <source>
        <dbReference type="Pfam" id="PF00082"/>
    </source>
</evidence>
<feature type="domain" description="Peptidase S8/S53" evidence="6">
    <location>
        <begin position="151"/>
        <end position="386"/>
    </location>
</feature>
<keyword evidence="8" id="KW-1185">Reference proteome</keyword>
<dbReference type="PANTHER" id="PTHR43806:SF11">
    <property type="entry name" value="CEREVISIN-RELATED"/>
    <property type="match status" value="1"/>
</dbReference>
<dbReference type="SUPFAM" id="SSF52743">
    <property type="entry name" value="Subtilisin-like"/>
    <property type="match status" value="1"/>
</dbReference>
<keyword evidence="3 5" id="KW-0378">Hydrolase</keyword>
<dbReference type="InterPro" id="IPR023828">
    <property type="entry name" value="Peptidase_S8_Ser-AS"/>
</dbReference>
<evidence type="ECO:0000256" key="5">
    <source>
        <dbReference type="PROSITE-ProRule" id="PRU01240"/>
    </source>
</evidence>
<comment type="caution">
    <text evidence="7">The sequence shown here is derived from an EMBL/GenBank/DDBJ whole genome shotgun (WGS) entry which is preliminary data.</text>
</comment>
<sequence length="417" mass="44101">MDAVFEAQFRMIRQACAREGKHIDVALRPGGEAAYAYQAERLLVLDRGDNVARIRRHLPGVYPVDETAPGDLVVLATDRLDDGRLTVPEALETLRREVGAERFALDGSGLPLASPVHVLHLSRLCMATEPETPNGAESAPWPPPCSPPEGGHEVRVAVVDSGLMENFDEADYPWMTGVTGEPDPLGPVSPGTERLIEGYTGHGTFVAGVVKCMAPSATVAVSNVFANSGAELETEVVAALDRVVAAHDPHIVNLSAGTYTQGKVPSLAFETFHAQHPGVVMVAPAGNDATSAPFYPAAYDWVVSVGALGADRRHRAWFSNYGDTVDVYALGEAHVNAYTSGTYVYNEPPKASARQDFTGLARWSGTSFSAPLVAGLIASRMARTGESAQAAADAVRDTAAMQAIPGIGPALHPCDEP</sequence>
<dbReference type="Gene3D" id="3.40.50.200">
    <property type="entry name" value="Peptidase S8/S53 domain"/>
    <property type="match status" value="1"/>
</dbReference>
<reference evidence="8" key="1">
    <citation type="journal article" date="2019" name="Int. J. Syst. Evol. Microbiol.">
        <title>The Global Catalogue of Microorganisms (GCM) 10K type strain sequencing project: providing services to taxonomists for standard genome sequencing and annotation.</title>
        <authorList>
            <consortium name="The Broad Institute Genomics Platform"/>
            <consortium name="The Broad Institute Genome Sequencing Center for Infectious Disease"/>
            <person name="Wu L."/>
            <person name="Ma J."/>
        </authorList>
    </citation>
    <scope>NUCLEOTIDE SEQUENCE [LARGE SCALE GENOMIC DNA]</scope>
    <source>
        <strain evidence="8">JCM 9371</strain>
    </source>
</reference>
<accession>A0ABW2XN86</accession>
<dbReference type="InterPro" id="IPR015500">
    <property type="entry name" value="Peptidase_S8_subtilisin-rel"/>
</dbReference>
<dbReference type="PRINTS" id="PR00723">
    <property type="entry name" value="SUBTILISIN"/>
</dbReference>
<dbReference type="PROSITE" id="PS51892">
    <property type="entry name" value="SUBTILASE"/>
    <property type="match status" value="1"/>
</dbReference>
<comment type="similarity">
    <text evidence="1 5">Belongs to the peptidase S8 family.</text>
</comment>
<evidence type="ECO:0000256" key="4">
    <source>
        <dbReference type="ARBA" id="ARBA00022825"/>
    </source>
</evidence>
<proteinExistence type="inferred from homology"/>
<feature type="active site" description="Charge relay system" evidence="5">
    <location>
        <position position="367"/>
    </location>
</feature>
<organism evidence="7 8">
    <name type="scientific">Actinomadura fibrosa</name>
    <dbReference type="NCBI Taxonomy" id="111802"/>
    <lineage>
        <taxon>Bacteria</taxon>
        <taxon>Bacillati</taxon>
        <taxon>Actinomycetota</taxon>
        <taxon>Actinomycetes</taxon>
        <taxon>Streptosporangiales</taxon>
        <taxon>Thermomonosporaceae</taxon>
        <taxon>Actinomadura</taxon>
    </lineage>
</organism>
<dbReference type="Pfam" id="PF00082">
    <property type="entry name" value="Peptidase_S8"/>
    <property type="match status" value="1"/>
</dbReference>
<keyword evidence="4 5" id="KW-0720">Serine protease</keyword>
<dbReference type="PANTHER" id="PTHR43806">
    <property type="entry name" value="PEPTIDASE S8"/>
    <property type="match status" value="1"/>
</dbReference>
<feature type="active site" description="Charge relay system" evidence="5">
    <location>
        <position position="202"/>
    </location>
</feature>
<dbReference type="InterPro" id="IPR050131">
    <property type="entry name" value="Peptidase_S8_subtilisin-like"/>
</dbReference>
<dbReference type="InterPro" id="IPR036852">
    <property type="entry name" value="Peptidase_S8/S53_dom_sf"/>
</dbReference>
<evidence type="ECO:0000256" key="2">
    <source>
        <dbReference type="ARBA" id="ARBA00022670"/>
    </source>
</evidence>
<dbReference type="RefSeq" id="WP_131761327.1">
    <property type="nucleotide sequence ID" value="NZ_CAACUY010000159.1"/>
</dbReference>
<evidence type="ECO:0000313" key="7">
    <source>
        <dbReference type="EMBL" id="MFD0687947.1"/>
    </source>
</evidence>
<dbReference type="CDD" id="cd00306">
    <property type="entry name" value="Peptidases_S8_S53"/>
    <property type="match status" value="1"/>
</dbReference>
<dbReference type="Proteomes" id="UP001597063">
    <property type="component" value="Unassembled WGS sequence"/>
</dbReference>
<dbReference type="InterPro" id="IPR000209">
    <property type="entry name" value="Peptidase_S8/S53_dom"/>
</dbReference>
<dbReference type="EMBL" id="JBHTGP010000013">
    <property type="protein sequence ID" value="MFD0687947.1"/>
    <property type="molecule type" value="Genomic_DNA"/>
</dbReference>
<dbReference type="PROSITE" id="PS00138">
    <property type="entry name" value="SUBTILASE_SER"/>
    <property type="match status" value="1"/>
</dbReference>
<keyword evidence="2 5" id="KW-0645">Protease</keyword>
<protein>
    <submittedName>
        <fullName evidence="7">S8 family serine peptidase</fullName>
    </submittedName>
</protein>
<feature type="active site" description="Charge relay system" evidence="5">
    <location>
        <position position="160"/>
    </location>
</feature>
<evidence type="ECO:0000256" key="1">
    <source>
        <dbReference type="ARBA" id="ARBA00011073"/>
    </source>
</evidence>
<name>A0ABW2XN86_9ACTN</name>
<gene>
    <name evidence="7" type="ORF">ACFQZM_25855</name>
</gene>